<dbReference type="RefSeq" id="WP_207138924.1">
    <property type="nucleotide sequence ID" value="NZ_JAEKJZ010000001.1"/>
</dbReference>
<dbReference type="EMBL" id="JAEKJZ010000001">
    <property type="protein sequence ID" value="MBN9669355.1"/>
    <property type="molecule type" value="Genomic_DNA"/>
</dbReference>
<sequence>MTHRKTLTAIVLGLGAAGLLFAASASAQDKIEPEEVAKATQGNPDRYSLVAVEDGILRVDRQNGTVSVCRKRNADWRCGPVPMAEDAYLAEINDLAAEVDRLTARLEELEETGKADARPLPPGSALDRPDVEKPAPGAPSADNGSRLDEEAEEELEKVLSFTESAMRRFFGMVRDLKKDFEVEENR</sequence>
<name>A0A939ECH7_9HYPH</name>
<feature type="chain" id="PRO_5037190601" evidence="2">
    <location>
        <begin position="28"/>
        <end position="186"/>
    </location>
</feature>
<accession>A0A939ECH7</accession>
<keyword evidence="2" id="KW-0732">Signal</keyword>
<reference evidence="3" key="1">
    <citation type="submission" date="2020-12" db="EMBL/GenBank/DDBJ databases">
        <title>Oil enriched cultivation method for isolating marine PHA-producing bacteria.</title>
        <authorList>
            <person name="Zheng W."/>
            <person name="Yu S."/>
            <person name="Huang Y."/>
        </authorList>
    </citation>
    <scope>NUCLEOTIDE SEQUENCE</scope>
    <source>
        <strain evidence="3">SY-2-12</strain>
    </source>
</reference>
<dbReference type="Proteomes" id="UP000664096">
    <property type="component" value="Unassembled WGS sequence"/>
</dbReference>
<dbReference type="AlphaFoldDB" id="A0A939ECH7"/>
<organism evidence="3 4">
    <name type="scientific">Roseibium aggregatum</name>
    <dbReference type="NCBI Taxonomy" id="187304"/>
    <lineage>
        <taxon>Bacteria</taxon>
        <taxon>Pseudomonadati</taxon>
        <taxon>Pseudomonadota</taxon>
        <taxon>Alphaproteobacteria</taxon>
        <taxon>Hyphomicrobiales</taxon>
        <taxon>Stappiaceae</taxon>
        <taxon>Roseibium</taxon>
    </lineage>
</organism>
<protein>
    <submittedName>
        <fullName evidence="3">Uncharacterized protein</fullName>
    </submittedName>
</protein>
<feature type="signal peptide" evidence="2">
    <location>
        <begin position="1"/>
        <end position="27"/>
    </location>
</feature>
<evidence type="ECO:0000256" key="2">
    <source>
        <dbReference type="SAM" id="SignalP"/>
    </source>
</evidence>
<feature type="region of interest" description="Disordered" evidence="1">
    <location>
        <begin position="110"/>
        <end position="154"/>
    </location>
</feature>
<proteinExistence type="predicted"/>
<comment type="caution">
    <text evidence="3">The sequence shown here is derived from an EMBL/GenBank/DDBJ whole genome shotgun (WGS) entry which is preliminary data.</text>
</comment>
<evidence type="ECO:0000313" key="4">
    <source>
        <dbReference type="Proteomes" id="UP000664096"/>
    </source>
</evidence>
<evidence type="ECO:0000256" key="1">
    <source>
        <dbReference type="SAM" id="MobiDB-lite"/>
    </source>
</evidence>
<evidence type="ECO:0000313" key="3">
    <source>
        <dbReference type="EMBL" id="MBN9669355.1"/>
    </source>
</evidence>
<gene>
    <name evidence="3" type="ORF">JF539_03325</name>
</gene>